<keyword evidence="4" id="KW-0175">Coiled coil</keyword>
<dbReference type="Gene3D" id="1.10.287.1120">
    <property type="entry name" value="Bipartite methylase S protein"/>
    <property type="match status" value="1"/>
</dbReference>
<comment type="similarity">
    <text evidence="1">Belongs to the type-I restriction system S methylase family.</text>
</comment>
<evidence type="ECO:0000256" key="3">
    <source>
        <dbReference type="ARBA" id="ARBA00023125"/>
    </source>
</evidence>
<gene>
    <name evidence="6" type="ORF">CK503_04060</name>
</gene>
<evidence type="ECO:0000256" key="4">
    <source>
        <dbReference type="SAM" id="Coils"/>
    </source>
</evidence>
<evidence type="ECO:0000259" key="5">
    <source>
        <dbReference type="Pfam" id="PF01420"/>
    </source>
</evidence>
<dbReference type="PANTHER" id="PTHR30408">
    <property type="entry name" value="TYPE-1 RESTRICTION ENZYME ECOKI SPECIFICITY PROTEIN"/>
    <property type="match status" value="1"/>
</dbReference>
<accession>A0A2A2GEN0</accession>
<feature type="domain" description="Type I restriction modification DNA specificity" evidence="5">
    <location>
        <begin position="210"/>
        <end position="380"/>
    </location>
</feature>
<proteinExistence type="inferred from homology"/>
<feature type="coiled-coil region" evidence="4">
    <location>
        <begin position="368"/>
        <end position="395"/>
    </location>
</feature>
<dbReference type="CDD" id="cd17246">
    <property type="entry name" value="RMtype1_S_SonII-TRD2-CR2_like"/>
    <property type="match status" value="1"/>
</dbReference>
<dbReference type="InterPro" id="IPR000055">
    <property type="entry name" value="Restrct_endonuc_typeI_TRD"/>
</dbReference>
<evidence type="ECO:0000313" key="7">
    <source>
        <dbReference type="Proteomes" id="UP000218831"/>
    </source>
</evidence>
<feature type="coiled-coil region" evidence="4">
    <location>
        <begin position="165"/>
        <end position="192"/>
    </location>
</feature>
<comment type="caution">
    <text evidence="6">The sequence shown here is derived from an EMBL/GenBank/DDBJ whole genome shotgun (WGS) entry which is preliminary data.</text>
</comment>
<organism evidence="6 7">
    <name type="scientific">Fodinibius salipaludis</name>
    <dbReference type="NCBI Taxonomy" id="2032627"/>
    <lineage>
        <taxon>Bacteria</taxon>
        <taxon>Pseudomonadati</taxon>
        <taxon>Balneolota</taxon>
        <taxon>Balneolia</taxon>
        <taxon>Balneolales</taxon>
        <taxon>Balneolaceae</taxon>
        <taxon>Fodinibius</taxon>
    </lineage>
</organism>
<dbReference type="AlphaFoldDB" id="A0A2A2GEN0"/>
<sequence>MEVVTDKPAKNSVPEEYKRTEVGVIPNDWEMRLIKDLAHIGTGAKNTEDKIDDGRYPFFVRSSKVERINSYSFDGEAVLTAGDGVNTGKIFHYINGKFDYHQRVYKISNFNNDIDGYYFYLAFSQYFYERVMGMTAKSSVDSVRMEMIADMKLPFPPTLEEQQAIAEALSDVDALIAELNALIEKKQQVKKGTMQQLLTGKKRLPGFDGEWEEKTLGEVCISISDGTHYTPSYVDYGIPFYSVENVTADNYSDVKYISKTEHEKLIKRCKPERGDVLLTRIGTLGKTKLIDWDIDASIYVSLALLKLSDKINTQYFYRYTESEQFVEEVKKRALTNASPQKINMGELEKVSIVFPKDEEEQKAIAQILSDMDAEIKALESKRDKYKQIKQGMMQELLTGKTRLVKAKEERKELQESKQISTTHSWAFNEAVIIATLADQFGDDIAFGRKRYTKLSYLLHRYTDNEVSGYRKKAAGPYNPKTKYGGPERIALEKEYMGKAQKGKYKGFVSGENIEEAQSYFDNWYGQEAINWIDENFRYQSNDDLELLTTVDKARIELGKEGQEVTLSTVKEVIASHPEWESKLERDIFSDENIKRAINESYELFG</sequence>
<feature type="domain" description="Type I restriction modification DNA specificity" evidence="5">
    <location>
        <begin position="26"/>
        <end position="184"/>
    </location>
</feature>
<evidence type="ECO:0000256" key="1">
    <source>
        <dbReference type="ARBA" id="ARBA00010923"/>
    </source>
</evidence>
<dbReference type="Proteomes" id="UP000218831">
    <property type="component" value="Unassembled WGS sequence"/>
</dbReference>
<keyword evidence="3" id="KW-0238">DNA-binding</keyword>
<dbReference type="GO" id="GO:0009307">
    <property type="term" value="P:DNA restriction-modification system"/>
    <property type="evidence" value="ECO:0007669"/>
    <property type="project" value="UniProtKB-KW"/>
</dbReference>
<dbReference type="GO" id="GO:0003677">
    <property type="term" value="F:DNA binding"/>
    <property type="evidence" value="ECO:0007669"/>
    <property type="project" value="UniProtKB-KW"/>
</dbReference>
<dbReference type="PANTHER" id="PTHR30408:SF12">
    <property type="entry name" value="TYPE I RESTRICTION ENZYME MJAVIII SPECIFICITY SUBUNIT"/>
    <property type="match status" value="1"/>
</dbReference>
<reference evidence="6 7" key="1">
    <citation type="submission" date="2017-08" db="EMBL/GenBank/DDBJ databases">
        <title>Aliifodinibius alkalisoli sp. nov., isolated from saline alkaline soil.</title>
        <authorList>
            <person name="Liu D."/>
            <person name="Zhang G."/>
        </authorList>
    </citation>
    <scope>NUCLEOTIDE SEQUENCE [LARGE SCALE GENOMIC DNA]</scope>
    <source>
        <strain evidence="6 7">WN023</strain>
    </source>
</reference>
<dbReference type="InterPro" id="IPR044946">
    <property type="entry name" value="Restrct_endonuc_typeI_TRD_sf"/>
</dbReference>
<evidence type="ECO:0000256" key="2">
    <source>
        <dbReference type="ARBA" id="ARBA00022747"/>
    </source>
</evidence>
<protein>
    <recommendedName>
        <fullName evidence="5">Type I restriction modification DNA specificity domain-containing protein</fullName>
    </recommendedName>
</protein>
<name>A0A2A2GEN0_9BACT</name>
<dbReference type="Gene3D" id="3.90.220.20">
    <property type="entry name" value="DNA methylase specificity domains"/>
    <property type="match status" value="2"/>
</dbReference>
<dbReference type="RefSeq" id="WP_095605504.1">
    <property type="nucleotide sequence ID" value="NZ_NSKE01000002.1"/>
</dbReference>
<evidence type="ECO:0000313" key="6">
    <source>
        <dbReference type="EMBL" id="PAU95377.1"/>
    </source>
</evidence>
<keyword evidence="7" id="KW-1185">Reference proteome</keyword>
<dbReference type="InterPro" id="IPR052021">
    <property type="entry name" value="Type-I_RS_S_subunit"/>
</dbReference>
<dbReference type="OrthoDB" id="2234796at2"/>
<dbReference type="EMBL" id="NSKE01000002">
    <property type="protein sequence ID" value="PAU95377.1"/>
    <property type="molecule type" value="Genomic_DNA"/>
</dbReference>
<dbReference type="Pfam" id="PF01420">
    <property type="entry name" value="Methylase_S"/>
    <property type="match status" value="2"/>
</dbReference>
<dbReference type="SUPFAM" id="SSF116734">
    <property type="entry name" value="DNA methylase specificity domain"/>
    <property type="match status" value="2"/>
</dbReference>
<keyword evidence="2" id="KW-0680">Restriction system</keyword>